<dbReference type="RefSeq" id="WP_147663881.1">
    <property type="nucleotide sequence ID" value="NZ_CP042905.2"/>
</dbReference>
<dbReference type="Gene3D" id="2.60.40.10">
    <property type="entry name" value="Immunoglobulins"/>
    <property type="match status" value="4"/>
</dbReference>
<protein>
    <recommendedName>
        <fullName evidence="4">Fibronectin type III domain protein</fullName>
    </recommendedName>
</protein>
<dbReference type="InterPro" id="IPR013783">
    <property type="entry name" value="Ig-like_fold"/>
</dbReference>
<dbReference type="Proteomes" id="UP000321408">
    <property type="component" value="Chromosome"/>
</dbReference>
<evidence type="ECO:0000313" key="2">
    <source>
        <dbReference type="EMBL" id="QEE16958.1"/>
    </source>
</evidence>
<keyword evidence="1" id="KW-1133">Transmembrane helix</keyword>
<name>A0A5B9DCM1_9ARCH</name>
<keyword evidence="3" id="KW-1185">Reference proteome</keyword>
<gene>
    <name evidence="2" type="ORF">DSAG12_02789</name>
</gene>
<organism evidence="2 3">
    <name type="scientific">Promethearchaeum syntrophicum</name>
    <dbReference type="NCBI Taxonomy" id="2594042"/>
    <lineage>
        <taxon>Archaea</taxon>
        <taxon>Promethearchaeati</taxon>
        <taxon>Promethearchaeota</taxon>
        <taxon>Promethearchaeia</taxon>
        <taxon>Promethearchaeales</taxon>
        <taxon>Promethearchaeaceae</taxon>
        <taxon>Promethearchaeum</taxon>
    </lineage>
</organism>
<evidence type="ECO:0008006" key="4">
    <source>
        <dbReference type="Google" id="ProtNLM"/>
    </source>
</evidence>
<reference evidence="2 3" key="2">
    <citation type="journal article" date="2024" name="Int. J. Syst. Evol. Microbiol.">
        <title>Promethearchaeum syntrophicum gen. nov., sp. nov., an anaerobic, obligately syntrophic archaeon, the first isolate of the lineage 'Asgard' archaea, and proposal of the new archaeal phylum Promethearchaeota phyl. nov. and kingdom Promethearchaeati regn. nov.</title>
        <authorList>
            <person name="Imachi H."/>
            <person name="Nobu M.K."/>
            <person name="Kato S."/>
            <person name="Takaki Y."/>
            <person name="Miyazaki M."/>
            <person name="Miyata M."/>
            <person name="Ogawara M."/>
            <person name="Saito Y."/>
            <person name="Sakai S."/>
            <person name="Tahara Y.O."/>
            <person name="Takano Y."/>
            <person name="Tasumi E."/>
            <person name="Uematsu K."/>
            <person name="Yoshimura T."/>
            <person name="Itoh T."/>
            <person name="Ohkuma M."/>
            <person name="Takai K."/>
        </authorList>
    </citation>
    <scope>NUCLEOTIDE SEQUENCE [LARGE SCALE GENOMIC DNA]</scope>
    <source>
        <strain evidence="2 3">MK-D1</strain>
    </source>
</reference>
<evidence type="ECO:0000313" key="3">
    <source>
        <dbReference type="Proteomes" id="UP000321408"/>
    </source>
</evidence>
<reference evidence="2 3" key="1">
    <citation type="journal article" date="2020" name="Nature">
        <title>Isolation of an archaeon at the prokaryote-eukaryote interface.</title>
        <authorList>
            <person name="Imachi H."/>
            <person name="Nobu M.K."/>
            <person name="Nakahara N."/>
            <person name="Morono Y."/>
            <person name="Ogawara M."/>
            <person name="Takaki Y."/>
            <person name="Takano Y."/>
            <person name="Uematsu K."/>
            <person name="Ikuta T."/>
            <person name="Ito M."/>
            <person name="Matsui Y."/>
            <person name="Miyazaki M."/>
            <person name="Murata K."/>
            <person name="Saito Y."/>
            <person name="Sakai S."/>
            <person name="Song C."/>
            <person name="Tasumi E."/>
            <person name="Yamanaka Y."/>
            <person name="Yamaguchi T."/>
            <person name="Kamagata Y."/>
            <person name="Tamaki H."/>
            <person name="Takai K."/>
        </authorList>
    </citation>
    <scope>NUCLEOTIDE SEQUENCE [LARGE SCALE GENOMIC DNA]</scope>
    <source>
        <strain evidence="2 3">MK-D1</strain>
    </source>
</reference>
<feature type="transmembrane region" description="Helical" evidence="1">
    <location>
        <begin position="1052"/>
        <end position="1077"/>
    </location>
</feature>
<dbReference type="InterPro" id="IPR036116">
    <property type="entry name" value="FN3_sf"/>
</dbReference>
<keyword evidence="1" id="KW-0472">Membrane</keyword>
<dbReference type="GeneID" id="41330768"/>
<sequence>MKKISKKKKLKYIPKVIVLVLISTFLFSDVFLSEGGKFQDDETISKEFSEIQENNLENMKNTPKSSTTVTLRPNSNIAPYEWSPYSYTYVDDTTPDNSFIGTDEYGDNTDVEHGYSNMPSDTISVSAITFYVRAREFLDCGVSMYPKISDAYLSGYTTDVTTSWVTYSHTWYGTWTKTAIDGMSFKLNSIVRPYLDALCVDQIYCVVTYASSLPDPPASPTNVNTNENPCYDGTASITWTKSPGATKYQLYEATSSGGTYSPIGSELGDVSSTTVSKTSEQTRFYKVTAGNTAGWSGYSSSYAEISWSKPNSPTLSSPTTQTLYNHNSFSVTRASVGSYVDGFDWEVSIDGGTYADWSTSSLSTLSYNPPAGDHTYRFRLRVRNANFGVWSDYGESGIITISSPSTPLNFQVSEETCYDGLVTFSWTATTGATSYSLYEATTSDGTYTEIETGITESTTQVSKSTENILYYKLKALNDVGESDFSGFIEVSWLKPNSPTLSSPTTQTIYNHDSISVIRDSVGAYVDGFDWEVSIDGGTYADWSTSSLSTLSYNPPAGDHTYQFRLRVRNVNFGVWSDYGESGIITISSPSTPLNFQVSEETCYDGLVTFSWTATTGATSYSLYEATTSDGTYTEIETGIIESTTQVSKSAENILYYKLKALNDVGESDFSGFIEVTWSKPDSPTLTSPTTETVYNLDSISVIRDSVGAYVDEYDWEVSIDGEAYTDWSTSSLSTLSYNPPTGDHTYQFRLSVRNVNFGVWSDYGESGIITVSLSSIPMNVQTSESICYDGSVQISWDVVTGATNYTLYEATTSDGTYTPIITDIIETSIIISKTTIETKYYKIKAVNQVGESDFSEYVSVSWSAPETPSITSPITEVVDNDSPFLVIRDSVGVYVDEFNWEICIDGGAYVNWSMSELNNLSYDPVAEDHTYQFRLRVKNSEFGIWSDYGYSGILTIILLDTECPLIDSPADLTYTYNTIGHNITWSVSDSNPYQYQLFINGIGQGLNPWDGSNLSFNVDGFSIGNYNVTLWVSDIEGNWAQDQVNVTVESEFIISGYAIGSLSAIFLIGVFMSIFIIKRKR</sequence>
<proteinExistence type="predicted"/>
<evidence type="ECO:0000256" key="1">
    <source>
        <dbReference type="SAM" id="Phobius"/>
    </source>
</evidence>
<keyword evidence="1" id="KW-0812">Transmembrane</keyword>
<dbReference type="AlphaFoldDB" id="A0A5B9DCM1"/>
<dbReference type="SUPFAM" id="SSF49265">
    <property type="entry name" value="Fibronectin type III"/>
    <property type="match status" value="3"/>
</dbReference>
<dbReference type="EMBL" id="CP042905">
    <property type="protein sequence ID" value="QEE16958.1"/>
    <property type="molecule type" value="Genomic_DNA"/>
</dbReference>
<dbReference type="KEGG" id="psyt:DSAG12_02789"/>
<accession>A0A5B9DCM1</accession>